<dbReference type="Pfam" id="PF01740">
    <property type="entry name" value="STAS"/>
    <property type="match status" value="1"/>
</dbReference>
<evidence type="ECO:0000259" key="6">
    <source>
        <dbReference type="PROSITE" id="PS50801"/>
    </source>
</evidence>
<dbReference type="RefSeq" id="WP_013182676.1">
    <property type="nucleotide sequence ID" value="NC_014225.1"/>
</dbReference>
<evidence type="ECO:0000256" key="2">
    <source>
        <dbReference type="ARBA" id="ARBA00022692"/>
    </source>
</evidence>
<dbReference type="PANTHER" id="PTHR11814">
    <property type="entry name" value="SULFATE TRANSPORTER"/>
    <property type="match status" value="1"/>
</dbReference>
<dbReference type="OrthoDB" id="9771198at2"/>
<dbReference type="Gene3D" id="3.30.750.24">
    <property type="entry name" value="STAS domain"/>
    <property type="match status" value="1"/>
</dbReference>
<reference evidence="7 8" key="1">
    <citation type="journal article" date="2010" name="PLoS ONE">
        <title>The Waddlia genome: a window into chlamydial biology.</title>
        <authorList>
            <person name="Bertelli C."/>
            <person name="Collyn F."/>
            <person name="Croxatto A."/>
            <person name="Ruckert C."/>
            <person name="Polkinghorne A."/>
            <person name="Kebbi-Beghdadi C."/>
            <person name="Goesmann A."/>
            <person name="Vaughan L."/>
            <person name="Greub G."/>
        </authorList>
    </citation>
    <scope>NUCLEOTIDE SEQUENCE [LARGE SCALE GENOMIC DNA]</scope>
    <source>
        <strain evidence="8">ATCC VR-1470 / WSU 86-1044</strain>
    </source>
</reference>
<dbReference type="CDD" id="cd07042">
    <property type="entry name" value="STAS_SulP_like_sulfate_transporter"/>
    <property type="match status" value="1"/>
</dbReference>
<feature type="transmembrane region" description="Helical" evidence="5">
    <location>
        <begin position="114"/>
        <end position="137"/>
    </location>
</feature>
<organism evidence="7 8">
    <name type="scientific">Waddlia chondrophila (strain ATCC VR-1470 / WSU 86-1044)</name>
    <dbReference type="NCBI Taxonomy" id="716544"/>
    <lineage>
        <taxon>Bacteria</taxon>
        <taxon>Pseudomonadati</taxon>
        <taxon>Chlamydiota</taxon>
        <taxon>Chlamydiia</taxon>
        <taxon>Parachlamydiales</taxon>
        <taxon>Waddliaceae</taxon>
        <taxon>Waddlia</taxon>
    </lineage>
</organism>
<dbReference type="InterPro" id="IPR036513">
    <property type="entry name" value="STAS_dom_sf"/>
</dbReference>
<evidence type="ECO:0000313" key="7">
    <source>
        <dbReference type="EMBL" id="ADI38970.1"/>
    </source>
</evidence>
<keyword evidence="3 5" id="KW-1133">Transmembrane helix</keyword>
<keyword evidence="4 5" id="KW-0472">Membrane</keyword>
<dbReference type="AlphaFoldDB" id="D6YSC5"/>
<feature type="transmembrane region" description="Helical" evidence="5">
    <location>
        <begin position="372"/>
        <end position="389"/>
    </location>
</feature>
<evidence type="ECO:0000313" key="8">
    <source>
        <dbReference type="Proteomes" id="UP000001505"/>
    </source>
</evidence>
<keyword evidence="2 5" id="KW-0812">Transmembrane</keyword>
<dbReference type="EMBL" id="CP001928">
    <property type="protein sequence ID" value="ADI38970.1"/>
    <property type="molecule type" value="Genomic_DNA"/>
</dbReference>
<dbReference type="Pfam" id="PF00916">
    <property type="entry name" value="Sulfate_transp"/>
    <property type="match status" value="1"/>
</dbReference>
<feature type="domain" description="STAS" evidence="6">
    <location>
        <begin position="469"/>
        <end position="581"/>
    </location>
</feature>
<feature type="transmembrane region" description="Helical" evidence="5">
    <location>
        <begin position="405"/>
        <end position="436"/>
    </location>
</feature>
<feature type="transmembrane region" description="Helical" evidence="5">
    <location>
        <begin position="276"/>
        <end position="295"/>
    </location>
</feature>
<dbReference type="Proteomes" id="UP000001505">
    <property type="component" value="Chromosome"/>
</dbReference>
<name>D6YSC5_WADCW</name>
<dbReference type="STRING" id="716544.wcw_1625"/>
<evidence type="ECO:0000256" key="3">
    <source>
        <dbReference type="ARBA" id="ARBA00022989"/>
    </source>
</evidence>
<accession>D6YSC5</accession>
<feature type="transmembrane region" description="Helical" evidence="5">
    <location>
        <begin position="184"/>
        <end position="209"/>
    </location>
</feature>
<dbReference type="KEGG" id="wch:wcw_1625"/>
<evidence type="ECO:0000256" key="1">
    <source>
        <dbReference type="ARBA" id="ARBA00004141"/>
    </source>
</evidence>
<feature type="transmembrane region" description="Helical" evidence="5">
    <location>
        <begin position="349"/>
        <end position="366"/>
    </location>
</feature>
<dbReference type="InterPro" id="IPR001902">
    <property type="entry name" value="SLC26A/SulP_fam"/>
</dbReference>
<dbReference type="GO" id="GO:0055085">
    <property type="term" value="P:transmembrane transport"/>
    <property type="evidence" value="ECO:0007669"/>
    <property type="project" value="InterPro"/>
</dbReference>
<protein>
    <submittedName>
        <fullName evidence="7">Putative high affinity sulfate transporter, sulfate permease family</fullName>
    </submittedName>
</protein>
<feature type="transmembrane region" description="Helical" evidence="5">
    <location>
        <begin position="221"/>
        <end position="241"/>
    </location>
</feature>
<evidence type="ECO:0000256" key="4">
    <source>
        <dbReference type="ARBA" id="ARBA00023136"/>
    </source>
</evidence>
<proteinExistence type="predicted"/>
<dbReference type="HOGENOM" id="CLU_003182_13_1_0"/>
<sequence>MKFHYFDDISFFPYKNEFKGYSFKKLHKDLMAGISVSLLTLPQAMAYALVAGLPLSTGLFAAIFSCMIAAFFGSSKHLVVGPSNAIAILIQYGTAEILYAHFRELTGAERDMIAFQVMTQLAGLVAVIHLLAASFKLGRLTQFISYSVVLGYVMGAAAAIVINQLFVFFGIPPMEGVNSLFAKAFYFIFYLHQTHWQTLTVGLGSLLLLVSLKRMGRGIPYALITYIATTAILSLCSYLMIGGVDQVATIGDTGDIGELTPKLMLPYFDFKIMNKLLPIAFAVALLSILETSAVAKTIASNSGQRISINQEILGLGMGNLTSAVCGAMPISGSTSRTTLNFESGAQTRLAAMFGAGMVGFILYVFGDYVVKIPLAALSALLLMTAGNLIKKRQLLLCLKATSSDAFVFLTTFLSCLVFSIDVAFFIGVSLSITLYLKKAAVPQVQQYLVDDNGRIKSLEFCSKDEMTAIRFIKVKGELFFGAADLFQAALKSIAEDESSTKVIILQLKNARDIDATSCMALQQLHDYLLSSGRYLILSGLTLHVWEVMSGSGLVKLIGKENLFVINDANPNAYFNKAVQRAKTLAKVEEQQEVRVSEEVPGTAVILPDPI</sequence>
<keyword evidence="8" id="KW-1185">Reference proteome</keyword>
<dbReference type="SUPFAM" id="SSF52091">
    <property type="entry name" value="SpoIIaa-like"/>
    <property type="match status" value="1"/>
</dbReference>
<comment type="subcellular location">
    <subcellularLocation>
        <location evidence="1">Membrane</location>
        <topology evidence="1">Multi-pass membrane protein</topology>
    </subcellularLocation>
</comment>
<dbReference type="InterPro" id="IPR002645">
    <property type="entry name" value="STAS_dom"/>
</dbReference>
<feature type="transmembrane region" description="Helical" evidence="5">
    <location>
        <begin position="149"/>
        <end position="172"/>
    </location>
</feature>
<dbReference type="GO" id="GO:0016020">
    <property type="term" value="C:membrane"/>
    <property type="evidence" value="ECO:0007669"/>
    <property type="project" value="UniProtKB-SubCell"/>
</dbReference>
<gene>
    <name evidence="7" type="primary">sulP2</name>
    <name evidence="7" type="ordered locus">wcw_1625</name>
</gene>
<dbReference type="eggNOG" id="COG0659">
    <property type="taxonomic scope" value="Bacteria"/>
</dbReference>
<evidence type="ECO:0000256" key="5">
    <source>
        <dbReference type="SAM" id="Phobius"/>
    </source>
</evidence>
<feature type="transmembrane region" description="Helical" evidence="5">
    <location>
        <begin position="85"/>
        <end position="102"/>
    </location>
</feature>
<feature type="transmembrane region" description="Helical" evidence="5">
    <location>
        <begin position="55"/>
        <end position="73"/>
    </location>
</feature>
<dbReference type="PROSITE" id="PS50801">
    <property type="entry name" value="STAS"/>
    <property type="match status" value="1"/>
</dbReference>
<dbReference type="InterPro" id="IPR011547">
    <property type="entry name" value="SLC26A/SulP_dom"/>
</dbReference>